<dbReference type="Gramene" id="Pp3c20_6290V3.1">
    <property type="protein sequence ID" value="Pp3c20_6290V3.1"/>
    <property type="gene ID" value="Pp3c20_6290"/>
</dbReference>
<keyword evidence="4" id="KW-0934">Plastid</keyword>
<dbReference type="PANTHER" id="PTHR31750">
    <property type="entry name" value="PROTEIN STAY-GREEN 1, CHLOROPLASTIC-RELATED"/>
    <property type="match status" value="1"/>
</dbReference>
<reference evidence="8" key="3">
    <citation type="submission" date="2020-12" db="UniProtKB">
        <authorList>
            <consortium name="EnsemblPlants"/>
        </authorList>
    </citation>
    <scope>IDENTIFICATION</scope>
</reference>
<dbReference type="EMBL" id="ABEU02000020">
    <property type="protein sequence ID" value="PNR32848.1"/>
    <property type="molecule type" value="Genomic_DNA"/>
</dbReference>
<evidence type="ECO:0000256" key="4">
    <source>
        <dbReference type="ARBA" id="ARBA00022640"/>
    </source>
</evidence>
<evidence type="ECO:0000256" key="1">
    <source>
        <dbReference type="ARBA" id="ARBA00004229"/>
    </source>
</evidence>
<gene>
    <name evidence="8" type="primary">LOC112273408</name>
    <name evidence="7" type="ORF">PHYPA_024790</name>
</gene>
<sequence length="284" mass="31504">MAVSLSPSSRVRVTIVSTPRRVTALRGGKCVAVVSSCQERGQLSLKVVEYSGFQRQGRGFRSGRGSAACCGRQQFRRCAVVARLFNPEDFDPSKLTVKFEGNAKDIKAKSVGDILPRKYTLTHSDVTGDLLLSIGPSLNQQQLADWYTRLMRDEIVAEWRGSEQISLHVHCHVSGGHVLLAPAALRNSIFEREMPLVLEAIRHGDKDLFDVFPELYASTVWVHFHSSDPEYNRADCWGPLFYAASPVRRVTGKSSPSCNSVPFTPHTLIEVKNARAELCSVMSQ</sequence>
<keyword evidence="5" id="KW-0809">Transit peptide</keyword>
<keyword evidence="9" id="KW-1185">Reference proteome</keyword>
<protein>
    <recommendedName>
        <fullName evidence="6">Staygreen protein domain-containing protein</fullName>
    </recommendedName>
</protein>
<dbReference type="EnsemblPlants" id="Pp3c20_6290V3.1">
    <property type="protein sequence ID" value="Pp3c20_6290V3.1"/>
    <property type="gene ID" value="Pp3c20_6290"/>
</dbReference>
<dbReference type="RefSeq" id="XP_024357906.1">
    <property type="nucleotide sequence ID" value="XM_024502138.2"/>
</dbReference>
<organism evidence="7">
    <name type="scientific">Physcomitrium patens</name>
    <name type="common">Spreading-leaved earth moss</name>
    <name type="synonym">Physcomitrella patens</name>
    <dbReference type="NCBI Taxonomy" id="3218"/>
    <lineage>
        <taxon>Eukaryota</taxon>
        <taxon>Viridiplantae</taxon>
        <taxon>Streptophyta</taxon>
        <taxon>Embryophyta</taxon>
        <taxon>Bryophyta</taxon>
        <taxon>Bryophytina</taxon>
        <taxon>Bryopsida</taxon>
        <taxon>Funariidae</taxon>
        <taxon>Funariales</taxon>
        <taxon>Funariaceae</taxon>
        <taxon>Physcomitrium</taxon>
    </lineage>
</organism>
<name>A0A2K1IUB1_PHYPA</name>
<keyword evidence="3" id="KW-0150">Chloroplast</keyword>
<accession>A0A2K1IUB1</accession>
<reference evidence="7 9" key="1">
    <citation type="journal article" date="2008" name="Science">
        <title>The Physcomitrella genome reveals evolutionary insights into the conquest of land by plants.</title>
        <authorList>
            <person name="Rensing S."/>
            <person name="Lang D."/>
            <person name="Zimmer A."/>
            <person name="Terry A."/>
            <person name="Salamov A."/>
            <person name="Shapiro H."/>
            <person name="Nishiyama T."/>
            <person name="Perroud P.-F."/>
            <person name="Lindquist E."/>
            <person name="Kamisugi Y."/>
            <person name="Tanahashi T."/>
            <person name="Sakakibara K."/>
            <person name="Fujita T."/>
            <person name="Oishi K."/>
            <person name="Shin-I T."/>
            <person name="Kuroki Y."/>
            <person name="Toyoda A."/>
            <person name="Suzuki Y."/>
            <person name="Hashimoto A."/>
            <person name="Yamaguchi K."/>
            <person name="Sugano A."/>
            <person name="Kohara Y."/>
            <person name="Fujiyama A."/>
            <person name="Anterola A."/>
            <person name="Aoki S."/>
            <person name="Ashton N."/>
            <person name="Barbazuk W.B."/>
            <person name="Barker E."/>
            <person name="Bennetzen J."/>
            <person name="Bezanilla M."/>
            <person name="Blankenship R."/>
            <person name="Cho S.H."/>
            <person name="Dutcher S."/>
            <person name="Estelle M."/>
            <person name="Fawcett J.A."/>
            <person name="Gundlach H."/>
            <person name="Hanada K."/>
            <person name="Heyl A."/>
            <person name="Hicks K.A."/>
            <person name="Hugh J."/>
            <person name="Lohr M."/>
            <person name="Mayer K."/>
            <person name="Melkozernov A."/>
            <person name="Murata T."/>
            <person name="Nelson D."/>
            <person name="Pils B."/>
            <person name="Prigge M."/>
            <person name="Reiss B."/>
            <person name="Renner T."/>
            <person name="Rombauts S."/>
            <person name="Rushton P."/>
            <person name="Sanderfoot A."/>
            <person name="Schween G."/>
            <person name="Shiu S.-H."/>
            <person name="Stueber K."/>
            <person name="Theodoulou F.L."/>
            <person name="Tu H."/>
            <person name="Van de Peer Y."/>
            <person name="Verrier P.J."/>
            <person name="Waters E."/>
            <person name="Wood A."/>
            <person name="Yang L."/>
            <person name="Cove D."/>
            <person name="Cuming A."/>
            <person name="Hasebe M."/>
            <person name="Lucas S."/>
            <person name="Mishler D.B."/>
            <person name="Reski R."/>
            <person name="Grigoriev I."/>
            <person name="Quatrano R.S."/>
            <person name="Boore J.L."/>
        </authorList>
    </citation>
    <scope>NUCLEOTIDE SEQUENCE [LARGE SCALE GENOMIC DNA]</scope>
    <source>
        <strain evidence="8 9">cv. Gransden 2004</strain>
    </source>
</reference>
<evidence type="ECO:0000313" key="9">
    <source>
        <dbReference type="Proteomes" id="UP000006727"/>
    </source>
</evidence>
<evidence type="ECO:0000313" key="7">
    <source>
        <dbReference type="EMBL" id="PNR32848.1"/>
    </source>
</evidence>
<dbReference type="EnsemblPlants" id="Pp3c20_6290V3.2">
    <property type="protein sequence ID" value="Pp3c20_6290V3.2"/>
    <property type="gene ID" value="Pp3c20_6290"/>
</dbReference>
<evidence type="ECO:0000259" key="6">
    <source>
        <dbReference type="Pfam" id="PF12638"/>
    </source>
</evidence>
<dbReference type="Pfam" id="PF12638">
    <property type="entry name" value="Staygreen"/>
    <property type="match status" value="1"/>
</dbReference>
<dbReference type="GO" id="GO:0009507">
    <property type="term" value="C:chloroplast"/>
    <property type="evidence" value="ECO:0007669"/>
    <property type="project" value="UniProtKB-SubCell"/>
</dbReference>
<feature type="domain" description="Staygreen protein" evidence="6">
    <location>
        <begin position="90"/>
        <end position="240"/>
    </location>
</feature>
<dbReference type="PaxDb" id="3218-PP1S9_169V6.1"/>
<dbReference type="AlphaFoldDB" id="A0A2K1IUB1"/>
<comment type="subcellular location">
    <subcellularLocation>
        <location evidence="1">Plastid</location>
        <location evidence="1">Chloroplast</location>
    </subcellularLocation>
</comment>
<proteinExistence type="inferred from homology"/>
<dbReference type="STRING" id="3218.A0A2K1IUB1"/>
<dbReference type="Proteomes" id="UP000006727">
    <property type="component" value="Chromosome 20"/>
</dbReference>
<dbReference type="GeneID" id="112273408"/>
<evidence type="ECO:0000256" key="2">
    <source>
        <dbReference type="ARBA" id="ARBA00009234"/>
    </source>
</evidence>
<comment type="similarity">
    <text evidence="2">Belongs to the staygreen family.</text>
</comment>
<evidence type="ECO:0000313" key="8">
    <source>
        <dbReference type="EnsemblPlants" id="Pp3c20_6290V3.1"/>
    </source>
</evidence>
<dbReference type="OrthoDB" id="1931912at2759"/>
<reference evidence="7 9" key="2">
    <citation type="journal article" date="2018" name="Plant J.">
        <title>The Physcomitrella patens chromosome-scale assembly reveals moss genome structure and evolution.</title>
        <authorList>
            <person name="Lang D."/>
            <person name="Ullrich K.K."/>
            <person name="Murat F."/>
            <person name="Fuchs J."/>
            <person name="Jenkins J."/>
            <person name="Haas F.B."/>
            <person name="Piednoel M."/>
            <person name="Gundlach H."/>
            <person name="Van Bel M."/>
            <person name="Meyberg R."/>
            <person name="Vives C."/>
            <person name="Morata J."/>
            <person name="Symeonidi A."/>
            <person name="Hiss M."/>
            <person name="Muchero W."/>
            <person name="Kamisugi Y."/>
            <person name="Saleh O."/>
            <person name="Blanc G."/>
            <person name="Decker E.L."/>
            <person name="van Gessel N."/>
            <person name="Grimwood J."/>
            <person name="Hayes R.D."/>
            <person name="Graham S.W."/>
            <person name="Gunter L.E."/>
            <person name="McDaniel S.F."/>
            <person name="Hoernstein S.N.W."/>
            <person name="Larsson A."/>
            <person name="Li F.W."/>
            <person name="Perroud P.F."/>
            <person name="Phillips J."/>
            <person name="Ranjan P."/>
            <person name="Rokshar D.S."/>
            <person name="Rothfels C.J."/>
            <person name="Schneider L."/>
            <person name="Shu S."/>
            <person name="Stevenson D.W."/>
            <person name="Thummler F."/>
            <person name="Tillich M."/>
            <person name="Villarreal Aguilar J.C."/>
            <person name="Widiez T."/>
            <person name="Wong G.K."/>
            <person name="Wymore A."/>
            <person name="Zhang Y."/>
            <person name="Zimmer A.D."/>
            <person name="Quatrano R.S."/>
            <person name="Mayer K.F.X."/>
            <person name="Goodstein D."/>
            <person name="Casacuberta J.M."/>
            <person name="Vandepoele K."/>
            <person name="Reski R."/>
            <person name="Cuming A.C."/>
            <person name="Tuskan G.A."/>
            <person name="Maumus F."/>
            <person name="Salse J."/>
            <person name="Schmutz J."/>
            <person name="Rensing S.A."/>
        </authorList>
    </citation>
    <scope>NUCLEOTIDE SEQUENCE [LARGE SCALE GENOMIC DNA]</scope>
    <source>
        <strain evidence="8 9">cv. Gransden 2004</strain>
    </source>
</reference>
<dbReference type="PANTHER" id="PTHR31750:SF4">
    <property type="entry name" value="LP06106P"/>
    <property type="match status" value="1"/>
</dbReference>
<dbReference type="Gramene" id="Pp3c20_6290V3.2">
    <property type="protein sequence ID" value="Pp3c20_6290V3.2"/>
    <property type="gene ID" value="Pp3c20_6290"/>
</dbReference>
<evidence type="ECO:0000256" key="5">
    <source>
        <dbReference type="ARBA" id="ARBA00022946"/>
    </source>
</evidence>
<dbReference type="InterPro" id="IPR024438">
    <property type="entry name" value="Staygreen"/>
</dbReference>
<evidence type="ECO:0000256" key="3">
    <source>
        <dbReference type="ARBA" id="ARBA00022528"/>
    </source>
</evidence>